<name>A0A1Y5RXL6_9RHOB</name>
<evidence type="ECO:0000256" key="6">
    <source>
        <dbReference type="ARBA" id="ARBA00022970"/>
    </source>
</evidence>
<dbReference type="OrthoDB" id="7341446at2"/>
<dbReference type="GO" id="GO:0043190">
    <property type="term" value="C:ATP-binding cassette (ABC) transporter complex"/>
    <property type="evidence" value="ECO:0007669"/>
    <property type="project" value="InterPro"/>
</dbReference>
<feature type="transmembrane region" description="Helical" evidence="9">
    <location>
        <begin position="20"/>
        <end position="49"/>
    </location>
</feature>
<dbReference type="AlphaFoldDB" id="A0A1Y5RXL6"/>
<dbReference type="InterPro" id="IPR000515">
    <property type="entry name" value="MetI-like"/>
</dbReference>
<dbReference type="Proteomes" id="UP000193862">
    <property type="component" value="Unassembled WGS sequence"/>
</dbReference>
<dbReference type="NCBIfam" id="TIGR01726">
    <property type="entry name" value="HEQRo_perm_3TM"/>
    <property type="match status" value="1"/>
</dbReference>
<evidence type="ECO:0000256" key="1">
    <source>
        <dbReference type="ARBA" id="ARBA00004429"/>
    </source>
</evidence>
<keyword evidence="6" id="KW-0029">Amino-acid transport</keyword>
<comment type="subcellular location">
    <subcellularLocation>
        <location evidence="1">Cell inner membrane</location>
        <topology evidence="1">Multi-pass membrane protein</topology>
    </subcellularLocation>
    <subcellularLocation>
        <location evidence="9">Cell membrane</location>
        <topology evidence="9">Multi-pass membrane protein</topology>
    </subcellularLocation>
</comment>
<evidence type="ECO:0000256" key="5">
    <source>
        <dbReference type="ARBA" id="ARBA00022692"/>
    </source>
</evidence>
<keyword evidence="7 9" id="KW-1133">Transmembrane helix</keyword>
<evidence type="ECO:0000256" key="8">
    <source>
        <dbReference type="ARBA" id="ARBA00023136"/>
    </source>
</evidence>
<accession>A0A1Y5RXL6</accession>
<dbReference type="InterPro" id="IPR043429">
    <property type="entry name" value="ArtM/GltK/GlnP/TcyL/YhdX-like"/>
</dbReference>
<evidence type="ECO:0000313" key="12">
    <source>
        <dbReference type="Proteomes" id="UP000193862"/>
    </source>
</evidence>
<dbReference type="InterPro" id="IPR010065">
    <property type="entry name" value="AA_ABC_transptr_permease_3TM"/>
</dbReference>
<keyword evidence="12" id="KW-1185">Reference proteome</keyword>
<dbReference type="GO" id="GO:0006865">
    <property type="term" value="P:amino acid transport"/>
    <property type="evidence" value="ECO:0007669"/>
    <property type="project" value="UniProtKB-KW"/>
</dbReference>
<gene>
    <name evidence="11" type="primary">tcyB</name>
    <name evidence="11" type="ORF">AQS8620_00791</name>
</gene>
<keyword evidence="4" id="KW-1003">Cell membrane</keyword>
<proteinExistence type="inferred from homology"/>
<dbReference type="PANTHER" id="PTHR30614:SF0">
    <property type="entry name" value="L-CYSTINE TRANSPORT SYSTEM PERMEASE PROTEIN TCYL"/>
    <property type="match status" value="1"/>
</dbReference>
<dbReference type="Pfam" id="PF00528">
    <property type="entry name" value="BPD_transp_1"/>
    <property type="match status" value="1"/>
</dbReference>
<dbReference type="GO" id="GO:0022857">
    <property type="term" value="F:transmembrane transporter activity"/>
    <property type="evidence" value="ECO:0007669"/>
    <property type="project" value="InterPro"/>
</dbReference>
<evidence type="ECO:0000256" key="3">
    <source>
        <dbReference type="ARBA" id="ARBA00022448"/>
    </source>
</evidence>
<evidence type="ECO:0000256" key="7">
    <source>
        <dbReference type="ARBA" id="ARBA00022989"/>
    </source>
</evidence>
<evidence type="ECO:0000256" key="2">
    <source>
        <dbReference type="ARBA" id="ARBA00010072"/>
    </source>
</evidence>
<dbReference type="PROSITE" id="PS50928">
    <property type="entry name" value="ABC_TM1"/>
    <property type="match status" value="1"/>
</dbReference>
<reference evidence="11 12" key="1">
    <citation type="submission" date="2017-03" db="EMBL/GenBank/DDBJ databases">
        <authorList>
            <person name="Afonso C.L."/>
            <person name="Miller P.J."/>
            <person name="Scott M.A."/>
            <person name="Spackman E."/>
            <person name="Goraichik I."/>
            <person name="Dimitrov K.M."/>
            <person name="Suarez D.L."/>
            <person name="Swayne D.E."/>
        </authorList>
    </citation>
    <scope>NUCLEOTIDE SEQUENCE [LARGE SCALE GENOMIC DNA]</scope>
    <source>
        <strain evidence="11 12">CECT 8620</strain>
    </source>
</reference>
<feature type="domain" description="ABC transmembrane type-1" evidence="10">
    <location>
        <begin position="25"/>
        <end position="212"/>
    </location>
</feature>
<keyword evidence="3 9" id="KW-0813">Transport</keyword>
<feature type="transmembrane region" description="Helical" evidence="9">
    <location>
        <begin position="188"/>
        <end position="209"/>
    </location>
</feature>
<evidence type="ECO:0000313" key="11">
    <source>
        <dbReference type="EMBL" id="SLN26506.1"/>
    </source>
</evidence>
<dbReference type="Gene3D" id="1.10.3720.10">
    <property type="entry name" value="MetI-like"/>
    <property type="match status" value="1"/>
</dbReference>
<organism evidence="11 12">
    <name type="scientific">Aquimixticola soesokkakensis</name>
    <dbReference type="NCBI Taxonomy" id="1519096"/>
    <lineage>
        <taxon>Bacteria</taxon>
        <taxon>Pseudomonadati</taxon>
        <taxon>Pseudomonadota</taxon>
        <taxon>Alphaproteobacteria</taxon>
        <taxon>Rhodobacterales</taxon>
        <taxon>Paracoccaceae</taxon>
        <taxon>Aquimixticola</taxon>
    </lineage>
</organism>
<feature type="transmembrane region" description="Helical" evidence="9">
    <location>
        <begin position="61"/>
        <end position="82"/>
    </location>
</feature>
<evidence type="ECO:0000256" key="4">
    <source>
        <dbReference type="ARBA" id="ARBA00022475"/>
    </source>
</evidence>
<protein>
    <submittedName>
        <fullName evidence="11">L-cystine transport system permease protein TcyB</fullName>
    </submittedName>
</protein>
<feature type="transmembrane region" description="Helical" evidence="9">
    <location>
        <begin position="94"/>
        <end position="117"/>
    </location>
</feature>
<comment type="similarity">
    <text evidence="2">Belongs to the binding-protein-dependent transport system permease family. HisMQ subfamily.</text>
</comment>
<dbReference type="RefSeq" id="WP_085835540.1">
    <property type="nucleotide sequence ID" value="NZ_FWFS01000002.1"/>
</dbReference>
<dbReference type="CDD" id="cd06261">
    <property type="entry name" value="TM_PBP2"/>
    <property type="match status" value="1"/>
</dbReference>
<dbReference type="InterPro" id="IPR035906">
    <property type="entry name" value="MetI-like_sf"/>
</dbReference>
<dbReference type="SUPFAM" id="SSF161098">
    <property type="entry name" value="MetI-like"/>
    <property type="match status" value="1"/>
</dbReference>
<keyword evidence="5 9" id="KW-0812">Transmembrane</keyword>
<sequence>MDHFLNTFFRFDFLPGAWPVILGGIWVTLRMAALTLMIGLPMGLLLAILRLYGIRPLNWLLILWIDFFRAVPALVIIVLVYFALPMTGLTLSSFWATVLSMACVLSAVAEEVFWGAFRAVPKGHWEAGRATGLSYNQTLFLIAVPQVLRLSIPPLTNRSIGVTKGVTLGAVVAAPELLAVTSKLQSDLANPSVFTLTAAIYLMIFLPFVQVTRWMERRFAQGVYK</sequence>
<dbReference type="EMBL" id="FWFS01000002">
    <property type="protein sequence ID" value="SLN26506.1"/>
    <property type="molecule type" value="Genomic_DNA"/>
</dbReference>
<keyword evidence="8 9" id="KW-0472">Membrane</keyword>
<dbReference type="PANTHER" id="PTHR30614">
    <property type="entry name" value="MEMBRANE COMPONENT OF AMINO ACID ABC TRANSPORTER"/>
    <property type="match status" value="1"/>
</dbReference>
<evidence type="ECO:0000259" key="10">
    <source>
        <dbReference type="PROSITE" id="PS50928"/>
    </source>
</evidence>
<evidence type="ECO:0000256" key="9">
    <source>
        <dbReference type="RuleBase" id="RU363032"/>
    </source>
</evidence>